<dbReference type="SUPFAM" id="SSF53448">
    <property type="entry name" value="Nucleotide-diphospho-sugar transferases"/>
    <property type="match status" value="1"/>
</dbReference>
<keyword evidence="3" id="KW-0472">Membrane</keyword>
<dbReference type="PANTHER" id="PTHR21461:SF69">
    <property type="entry name" value="GLYCOSYLTRANSFERASE FAMILY 92 PROTEIN"/>
    <property type="match status" value="1"/>
</dbReference>
<dbReference type="PANTHER" id="PTHR21461">
    <property type="entry name" value="GLYCOSYLTRANSFERASE FAMILY 92 PROTEIN"/>
    <property type="match status" value="1"/>
</dbReference>
<keyword evidence="2" id="KW-0812">Transmembrane</keyword>
<keyword evidence="3" id="KW-1133">Transmembrane helix</keyword>
<dbReference type="InterPro" id="IPR029044">
    <property type="entry name" value="Nucleotide-diphossugar_trans"/>
</dbReference>
<evidence type="ECO:0000256" key="2">
    <source>
        <dbReference type="ARBA" id="ARBA00022692"/>
    </source>
</evidence>
<dbReference type="AlphaFoldDB" id="A0A126V5M1"/>
<sequence length="357" mass="40857">MMKITAILTVRDEGAFLLEWLAHHRAIGFTDFLVFSNDCTDGTDAMLDRLQELGHLTHIPNPGPYDEGGIQWTALKQADKHPLTQNADWLMCLDIDEFVNIHVGDGTLKALMDAVPDATAFALTWRLFGNADVDAFVDAPVTEQFQQAAPAVLYWPWRASMFKTLFKNDGIYSKIGVHRPRSPDKSRLDEARWFDTRGKEILDPPIKTRRLFNQFGRDNYLLAQLNHYALGARQSYVLKRARGRVNRGDKLMGMDYWVERNFNQTHDDSILRHRGLSAPLLAQLHADPVLHDLHQRAADWRDSTFIRLILEDESRALYGRLLLTPPTEPLAKKKAQELLRIGRRAQLSVKIQPLDDK</sequence>
<dbReference type="GO" id="GO:0005737">
    <property type="term" value="C:cytoplasm"/>
    <property type="evidence" value="ECO:0007669"/>
    <property type="project" value="TreeGrafter"/>
</dbReference>
<accession>A0A126V5M1</accession>
<keyword evidence="5" id="KW-1185">Reference proteome</keyword>
<keyword evidence="4" id="KW-0808">Transferase</keyword>
<evidence type="ECO:0000256" key="1">
    <source>
        <dbReference type="ARBA" id="ARBA00004167"/>
    </source>
</evidence>
<gene>
    <name evidence="4" type="ORF">RC74_19610</name>
</gene>
<comment type="subcellular location">
    <subcellularLocation>
        <location evidence="1">Membrane</location>
        <topology evidence="1">Single-pass membrane protein</topology>
    </subcellularLocation>
</comment>
<dbReference type="KEGG" id="hat:RC74_19610"/>
<dbReference type="EMBL" id="CP014327">
    <property type="protein sequence ID" value="AML53166.1"/>
    <property type="molecule type" value="Genomic_DNA"/>
</dbReference>
<dbReference type="Proteomes" id="UP000070371">
    <property type="component" value="Chromosome"/>
</dbReference>
<evidence type="ECO:0000313" key="4">
    <source>
        <dbReference type="EMBL" id="AML53166.1"/>
    </source>
</evidence>
<name>A0A126V5M1_9RHOB</name>
<dbReference type="GO" id="GO:0016757">
    <property type="term" value="F:glycosyltransferase activity"/>
    <property type="evidence" value="ECO:0007669"/>
    <property type="project" value="TreeGrafter"/>
</dbReference>
<dbReference type="STRING" id="1579316.RC74_19610"/>
<protein>
    <submittedName>
        <fullName evidence="4">Glycosyl transferase family 2</fullName>
    </submittedName>
</protein>
<proteinExistence type="predicted"/>
<dbReference type="Pfam" id="PF13704">
    <property type="entry name" value="Glyco_tranf_2_4"/>
    <property type="match status" value="1"/>
</dbReference>
<reference evidence="4 5" key="1">
    <citation type="submission" date="2016-02" db="EMBL/GenBank/DDBJ databases">
        <title>Complete genome sequence of Halocynthiibacter arcticus PAMC 20958t from arctic marine sediment.</title>
        <authorList>
            <person name="Lee Y.M."/>
            <person name="Baek K."/>
            <person name="Lee H.K."/>
            <person name="Shin S.C."/>
        </authorList>
    </citation>
    <scope>NUCLEOTIDE SEQUENCE [LARGE SCALE GENOMIC DNA]</scope>
    <source>
        <strain evidence="4">PAMC 20958</strain>
    </source>
</reference>
<evidence type="ECO:0000256" key="3">
    <source>
        <dbReference type="ARBA" id="ARBA00022989"/>
    </source>
</evidence>
<evidence type="ECO:0000313" key="5">
    <source>
        <dbReference type="Proteomes" id="UP000070371"/>
    </source>
</evidence>
<organism evidence="4 5">
    <name type="scientific">Falsihalocynthiibacter arcticus</name>
    <dbReference type="NCBI Taxonomy" id="1579316"/>
    <lineage>
        <taxon>Bacteria</taxon>
        <taxon>Pseudomonadati</taxon>
        <taxon>Pseudomonadota</taxon>
        <taxon>Alphaproteobacteria</taxon>
        <taxon>Rhodobacterales</taxon>
        <taxon>Roseobacteraceae</taxon>
        <taxon>Falsihalocynthiibacter</taxon>
    </lineage>
</organism>
<dbReference type="GO" id="GO:0016020">
    <property type="term" value="C:membrane"/>
    <property type="evidence" value="ECO:0007669"/>
    <property type="project" value="UniProtKB-SubCell"/>
</dbReference>